<evidence type="ECO:0000256" key="9">
    <source>
        <dbReference type="SAM" id="SignalP"/>
    </source>
</evidence>
<keyword evidence="6 8" id="KW-0326">Glycosidase</keyword>
<dbReference type="GO" id="GO:0047911">
    <property type="term" value="F:galacturan 1,4-alpha-galacturonidase activity"/>
    <property type="evidence" value="ECO:0007669"/>
    <property type="project" value="UniProtKB-EC"/>
</dbReference>
<evidence type="ECO:0000313" key="10">
    <source>
        <dbReference type="EMBL" id="EEF46976.1"/>
    </source>
</evidence>
<dbReference type="STRING" id="3988.B9RP58"/>
<gene>
    <name evidence="10" type="ORF">RCOM_0924340</name>
</gene>
<dbReference type="Pfam" id="PF00295">
    <property type="entry name" value="Glyco_hydro_28"/>
    <property type="match status" value="2"/>
</dbReference>
<keyword evidence="11" id="KW-1185">Reference proteome</keyword>
<evidence type="ECO:0000256" key="6">
    <source>
        <dbReference type="ARBA" id="ARBA00023295"/>
    </source>
</evidence>
<evidence type="ECO:0000256" key="3">
    <source>
        <dbReference type="ARBA" id="ARBA00022512"/>
    </source>
</evidence>
<comment type="similarity">
    <text evidence="2 8">Belongs to the glycosyl hydrolase 28 family.</text>
</comment>
<reference evidence="11" key="1">
    <citation type="journal article" date="2010" name="Nat. Biotechnol.">
        <title>Draft genome sequence of the oilseed species Ricinus communis.</title>
        <authorList>
            <person name="Chan A.P."/>
            <person name="Crabtree J."/>
            <person name="Zhao Q."/>
            <person name="Lorenzi H."/>
            <person name="Orvis J."/>
            <person name="Puiu D."/>
            <person name="Melake-Berhan A."/>
            <person name="Jones K.M."/>
            <person name="Redman J."/>
            <person name="Chen G."/>
            <person name="Cahoon E.B."/>
            <person name="Gedil M."/>
            <person name="Stanke M."/>
            <person name="Haas B.J."/>
            <person name="Wortman J.R."/>
            <person name="Fraser-Liggett C.M."/>
            <person name="Ravel J."/>
            <person name="Rabinowicz P.D."/>
        </authorList>
    </citation>
    <scope>NUCLEOTIDE SEQUENCE [LARGE SCALE GENOMIC DNA]</scope>
    <source>
        <strain evidence="11">cv. Hale</strain>
    </source>
</reference>
<keyword evidence="3" id="KW-0134">Cell wall</keyword>
<name>B9RP58_RICCO</name>
<dbReference type="SUPFAM" id="SSF51126">
    <property type="entry name" value="Pectin lyase-like"/>
    <property type="match status" value="1"/>
</dbReference>
<dbReference type="GO" id="GO:0004650">
    <property type="term" value="F:polygalacturonase activity"/>
    <property type="evidence" value="ECO:0007669"/>
    <property type="project" value="InterPro"/>
</dbReference>
<protein>
    <submittedName>
        <fullName evidence="10">Polygalacturonase, putative</fullName>
        <ecNumber evidence="10">3.2.1.67</ecNumber>
    </submittedName>
</protein>
<dbReference type="InterPro" id="IPR011050">
    <property type="entry name" value="Pectin_lyase_fold/virulence"/>
</dbReference>
<feature type="signal peptide" evidence="9">
    <location>
        <begin position="1"/>
        <end position="22"/>
    </location>
</feature>
<dbReference type="GO" id="GO:0071555">
    <property type="term" value="P:cell wall organization"/>
    <property type="evidence" value="ECO:0007669"/>
    <property type="project" value="UniProtKB-KW"/>
</dbReference>
<keyword evidence="5 8" id="KW-0378">Hydrolase</keyword>
<dbReference type="InterPro" id="IPR000743">
    <property type="entry name" value="Glyco_hydro_28"/>
</dbReference>
<evidence type="ECO:0000256" key="4">
    <source>
        <dbReference type="ARBA" id="ARBA00022525"/>
    </source>
</evidence>
<evidence type="ECO:0000256" key="7">
    <source>
        <dbReference type="ARBA" id="ARBA00023316"/>
    </source>
</evidence>
<dbReference type="Proteomes" id="UP000008311">
    <property type="component" value="Unassembled WGS sequence"/>
</dbReference>
<dbReference type="SMART" id="SM00710">
    <property type="entry name" value="PbH1"/>
    <property type="match status" value="3"/>
</dbReference>
<proteinExistence type="inferred from homology"/>
<dbReference type="InterPro" id="IPR012334">
    <property type="entry name" value="Pectin_lyas_fold"/>
</dbReference>
<dbReference type="InParanoid" id="B9RP58"/>
<evidence type="ECO:0000256" key="1">
    <source>
        <dbReference type="ARBA" id="ARBA00004191"/>
    </source>
</evidence>
<dbReference type="InterPro" id="IPR006626">
    <property type="entry name" value="PbH1"/>
</dbReference>
<dbReference type="eggNOG" id="ENOG502QST2">
    <property type="taxonomic scope" value="Eukaryota"/>
</dbReference>
<keyword evidence="4" id="KW-0964">Secreted</keyword>
<evidence type="ECO:0000256" key="2">
    <source>
        <dbReference type="ARBA" id="ARBA00008834"/>
    </source>
</evidence>
<dbReference type="Gene3D" id="2.160.20.10">
    <property type="entry name" value="Single-stranded right-handed beta-helix, Pectin lyase-like"/>
    <property type="match status" value="1"/>
</dbReference>
<comment type="subcellular location">
    <subcellularLocation>
        <location evidence="1">Secreted</location>
        <location evidence="1">Cell wall</location>
    </subcellularLocation>
</comment>
<feature type="chain" id="PRO_5002891186" evidence="9">
    <location>
        <begin position="23"/>
        <end position="363"/>
    </location>
</feature>
<keyword evidence="7" id="KW-0961">Cell wall biogenesis/degradation</keyword>
<evidence type="ECO:0000313" key="11">
    <source>
        <dbReference type="Proteomes" id="UP000008311"/>
    </source>
</evidence>
<evidence type="ECO:0000256" key="5">
    <source>
        <dbReference type="ARBA" id="ARBA00022801"/>
    </source>
</evidence>
<dbReference type="EMBL" id="EQ973791">
    <property type="protein sequence ID" value="EEF46976.1"/>
    <property type="molecule type" value="Genomic_DNA"/>
</dbReference>
<accession>B9RP58</accession>
<dbReference type="PANTHER" id="PTHR31375">
    <property type="match status" value="1"/>
</dbReference>
<organism evidence="10 11">
    <name type="scientific">Ricinus communis</name>
    <name type="common">Castor bean</name>
    <dbReference type="NCBI Taxonomy" id="3988"/>
    <lineage>
        <taxon>Eukaryota</taxon>
        <taxon>Viridiplantae</taxon>
        <taxon>Streptophyta</taxon>
        <taxon>Embryophyta</taxon>
        <taxon>Tracheophyta</taxon>
        <taxon>Spermatophyta</taxon>
        <taxon>Magnoliopsida</taxon>
        <taxon>eudicotyledons</taxon>
        <taxon>Gunneridae</taxon>
        <taxon>Pentapetalae</taxon>
        <taxon>rosids</taxon>
        <taxon>fabids</taxon>
        <taxon>Malpighiales</taxon>
        <taxon>Euphorbiaceae</taxon>
        <taxon>Acalyphoideae</taxon>
        <taxon>Acalypheae</taxon>
        <taxon>Ricinus</taxon>
    </lineage>
</organism>
<dbReference type="AlphaFoldDB" id="B9RP58"/>
<keyword evidence="9" id="KW-0732">Signal</keyword>
<evidence type="ECO:0000256" key="8">
    <source>
        <dbReference type="RuleBase" id="RU361169"/>
    </source>
</evidence>
<dbReference type="GO" id="GO:0005975">
    <property type="term" value="P:carbohydrate metabolic process"/>
    <property type="evidence" value="ECO:0007669"/>
    <property type="project" value="InterPro"/>
</dbReference>
<dbReference type="EC" id="3.2.1.67" evidence="10"/>
<sequence>MQGFFLATILVFCVATSNLVIADGRRNFNAAEFGAIGDGQTDNSEAFLKAWEAVCTATVRGTATLEIPAGTFLLNPVKFEGPCKSNKVHLQVLGKIVAPRTIDEWRPRCKSSVWLLFRGISGLIVNGPGAIDGRGSNWWKLALQFHNCNHVKLSGLTHMNSPKVHIGVNGCKGVSISNLNISAPEDSPNTDGIGISGSTDVHISNSTIGTDKGCNDKVEDVHVQNCTFIGTQNGVRIKTWPGGSGYAKNISFERIVLHQTKNPIIIDQHYCNGHKCTEKAVAVELSGIKYSGVEGTSASKQAITFDCAKIGCRNIAMDQINITSSSPGKQIHAFCNNAKGTSTSTTPLMKRTCLACMEIERTA</sequence>